<dbReference type="Proteomes" id="UP000257076">
    <property type="component" value="Unassembled WGS sequence"/>
</dbReference>
<dbReference type="Pfam" id="PF07969">
    <property type="entry name" value="Amidohydro_3"/>
    <property type="match status" value="1"/>
</dbReference>
<organism evidence="2 3">
    <name type="scientific">Jeotgalicoccus halotolerans</name>
    <dbReference type="NCBI Taxonomy" id="157227"/>
    <lineage>
        <taxon>Bacteria</taxon>
        <taxon>Bacillati</taxon>
        <taxon>Bacillota</taxon>
        <taxon>Bacilli</taxon>
        <taxon>Bacillales</taxon>
        <taxon>Staphylococcaceae</taxon>
        <taxon>Jeotgalicoccus</taxon>
    </lineage>
</organism>
<keyword evidence="3" id="KW-1185">Reference proteome</keyword>
<sequence>MRVEKIINARVLDVERGTAALSTVLIDNGKIIEVTEQDELIIDDTALDLNGQFLSPGFIDTHSHLVMYSNFRRQLNCSPESVSSIEEMVRKFTEQQETLLRDGWLRGYGYNEFELKEQRHPNRFDLDKVSKEIPIYVQHSSAHMGAVNTKALEIMGVNLDDPDPKGGRFERDAEGKINGVLFEFPALDKAKAVLPKIEADDLAEDIAGGVYDYQSRGITSATEMCIGLLNGMDDYYAVLEYLEQPQNFRTRYAIDYKLLLEEEIFKEETGRTLKEKFETLSGGFATLGGAKFFNDGSIQLHTASIRGDYYDGTPSDDTQFTSRELEELFTHFQKLEFPLITHANGDRAGEAVIKAYINTADYKQTDIKHRVEHLQIVNKDDIKLMVENDIGGSFFMNHIYYFGDVHKSKFLGPDRVKRMEPVKWADELGMVSTIHSDCPVTDISPLESIRIACERKTRGGDVLGEDMKLDRVAAYRKMTSDAAKLNGTDDVEGTVEAGKYADFTVLNENPFEEKTELSDELIQMTIVNGEVVFKR</sequence>
<dbReference type="EMBL" id="QUMW01000009">
    <property type="protein sequence ID" value="REG25860.1"/>
    <property type="molecule type" value="Genomic_DNA"/>
</dbReference>
<dbReference type="RefSeq" id="WP_115884589.1">
    <property type="nucleotide sequence ID" value="NZ_CBCSHX010000001.1"/>
</dbReference>
<reference evidence="2 3" key="1">
    <citation type="submission" date="2018-08" db="EMBL/GenBank/DDBJ databases">
        <title>Genomic Encyclopedia of Type Strains, Phase IV (KMG-IV): sequencing the most valuable type-strain genomes for metagenomic binning, comparative biology and taxonomic classification.</title>
        <authorList>
            <person name="Goeker M."/>
        </authorList>
    </citation>
    <scope>NUCLEOTIDE SEQUENCE [LARGE SCALE GENOMIC DNA]</scope>
    <source>
        <strain evidence="2 3">DSM 17274</strain>
    </source>
</reference>
<feature type="domain" description="Amidohydrolase 3" evidence="1">
    <location>
        <begin position="47"/>
        <end position="533"/>
    </location>
</feature>
<dbReference type="InterPro" id="IPR011059">
    <property type="entry name" value="Metal-dep_hydrolase_composite"/>
</dbReference>
<dbReference type="OrthoDB" id="9767366at2"/>
<dbReference type="PANTHER" id="PTHR22642:SF2">
    <property type="entry name" value="PROTEIN LONG AFTER FAR-RED 3"/>
    <property type="match status" value="1"/>
</dbReference>
<evidence type="ECO:0000313" key="3">
    <source>
        <dbReference type="Proteomes" id="UP000257076"/>
    </source>
</evidence>
<dbReference type="AlphaFoldDB" id="A0A3E0B1L5"/>
<dbReference type="InterPro" id="IPR013108">
    <property type="entry name" value="Amidohydro_3"/>
</dbReference>
<comment type="caution">
    <text evidence="2">The sequence shown here is derived from an EMBL/GenBank/DDBJ whole genome shotgun (WGS) entry which is preliminary data.</text>
</comment>
<dbReference type="PANTHER" id="PTHR22642">
    <property type="entry name" value="IMIDAZOLONEPROPIONASE"/>
    <property type="match status" value="1"/>
</dbReference>
<name>A0A3E0B1L5_9STAP</name>
<dbReference type="GO" id="GO:0016810">
    <property type="term" value="F:hydrolase activity, acting on carbon-nitrogen (but not peptide) bonds"/>
    <property type="evidence" value="ECO:0007669"/>
    <property type="project" value="InterPro"/>
</dbReference>
<dbReference type="Gene3D" id="3.20.20.140">
    <property type="entry name" value="Metal-dependent hydrolases"/>
    <property type="match status" value="1"/>
</dbReference>
<proteinExistence type="predicted"/>
<dbReference type="Gene3D" id="3.10.310.70">
    <property type="match status" value="1"/>
</dbReference>
<dbReference type="InterPro" id="IPR032466">
    <property type="entry name" value="Metal_Hydrolase"/>
</dbReference>
<evidence type="ECO:0000259" key="1">
    <source>
        <dbReference type="Pfam" id="PF07969"/>
    </source>
</evidence>
<dbReference type="SUPFAM" id="SSF51338">
    <property type="entry name" value="Composite domain of metallo-dependent hydrolases"/>
    <property type="match status" value="1"/>
</dbReference>
<dbReference type="Gene3D" id="2.30.40.10">
    <property type="entry name" value="Urease, subunit C, domain 1"/>
    <property type="match status" value="1"/>
</dbReference>
<protein>
    <recommendedName>
        <fullName evidence="1">Amidohydrolase 3 domain-containing protein</fullName>
    </recommendedName>
</protein>
<dbReference type="SUPFAM" id="SSF51556">
    <property type="entry name" value="Metallo-dependent hydrolases"/>
    <property type="match status" value="1"/>
</dbReference>
<dbReference type="CDD" id="cd01300">
    <property type="entry name" value="YtcJ_like"/>
    <property type="match status" value="1"/>
</dbReference>
<accession>A0A3E0B1L5</accession>
<dbReference type="InterPro" id="IPR033932">
    <property type="entry name" value="YtcJ-like"/>
</dbReference>
<gene>
    <name evidence="2" type="ORF">DFR63_0908</name>
</gene>
<evidence type="ECO:0000313" key="2">
    <source>
        <dbReference type="EMBL" id="REG25860.1"/>
    </source>
</evidence>